<gene>
    <name evidence="1" type="ORF">M0R45_026158</name>
</gene>
<comment type="caution">
    <text evidence="1">The sequence shown here is derived from an EMBL/GenBank/DDBJ whole genome shotgun (WGS) entry which is preliminary data.</text>
</comment>
<evidence type="ECO:0000313" key="2">
    <source>
        <dbReference type="Proteomes" id="UP001457282"/>
    </source>
</evidence>
<sequence length="67" mass="6765">MTSRMAGGDAVWIATVEQRSDADDGWAVTTEKKDGVVLGDAGGLDGDVDAVWTVGGKEAGGVEATVL</sequence>
<organism evidence="1 2">
    <name type="scientific">Rubus argutus</name>
    <name type="common">Southern blackberry</name>
    <dbReference type="NCBI Taxonomy" id="59490"/>
    <lineage>
        <taxon>Eukaryota</taxon>
        <taxon>Viridiplantae</taxon>
        <taxon>Streptophyta</taxon>
        <taxon>Embryophyta</taxon>
        <taxon>Tracheophyta</taxon>
        <taxon>Spermatophyta</taxon>
        <taxon>Magnoliopsida</taxon>
        <taxon>eudicotyledons</taxon>
        <taxon>Gunneridae</taxon>
        <taxon>Pentapetalae</taxon>
        <taxon>rosids</taxon>
        <taxon>fabids</taxon>
        <taxon>Rosales</taxon>
        <taxon>Rosaceae</taxon>
        <taxon>Rosoideae</taxon>
        <taxon>Rosoideae incertae sedis</taxon>
        <taxon>Rubus</taxon>
    </lineage>
</organism>
<reference evidence="1 2" key="1">
    <citation type="journal article" date="2023" name="G3 (Bethesda)">
        <title>A chromosome-length genome assembly and annotation of blackberry (Rubus argutus, cv. 'Hillquist').</title>
        <authorList>
            <person name="Bruna T."/>
            <person name="Aryal R."/>
            <person name="Dudchenko O."/>
            <person name="Sargent D.J."/>
            <person name="Mead D."/>
            <person name="Buti M."/>
            <person name="Cavallini A."/>
            <person name="Hytonen T."/>
            <person name="Andres J."/>
            <person name="Pham M."/>
            <person name="Weisz D."/>
            <person name="Mascagni F."/>
            <person name="Usai G."/>
            <person name="Natali L."/>
            <person name="Bassil N."/>
            <person name="Fernandez G.E."/>
            <person name="Lomsadze A."/>
            <person name="Armour M."/>
            <person name="Olukolu B."/>
            <person name="Poorten T."/>
            <person name="Britton C."/>
            <person name="Davik J."/>
            <person name="Ashrafi H."/>
            <person name="Aiden E.L."/>
            <person name="Borodovsky M."/>
            <person name="Worthington M."/>
        </authorList>
    </citation>
    <scope>NUCLEOTIDE SEQUENCE [LARGE SCALE GENOMIC DNA]</scope>
    <source>
        <strain evidence="1">PI 553951</strain>
    </source>
</reference>
<keyword evidence="2" id="KW-1185">Reference proteome</keyword>
<name>A0AAW1WWT4_RUBAR</name>
<proteinExistence type="predicted"/>
<dbReference type="AlphaFoldDB" id="A0AAW1WWT4"/>
<accession>A0AAW1WWT4</accession>
<protein>
    <submittedName>
        <fullName evidence="1">Uncharacterized protein</fullName>
    </submittedName>
</protein>
<dbReference type="EMBL" id="JBEDUW010000005">
    <property type="protein sequence ID" value="KAK9929048.1"/>
    <property type="molecule type" value="Genomic_DNA"/>
</dbReference>
<dbReference type="Proteomes" id="UP001457282">
    <property type="component" value="Unassembled WGS sequence"/>
</dbReference>
<evidence type="ECO:0000313" key="1">
    <source>
        <dbReference type="EMBL" id="KAK9929048.1"/>
    </source>
</evidence>